<keyword evidence="2" id="KW-1185">Reference proteome</keyword>
<evidence type="ECO:0000313" key="1">
    <source>
        <dbReference type="EMBL" id="GIJ63374.1"/>
    </source>
</evidence>
<reference evidence="1" key="1">
    <citation type="submission" date="2021-01" db="EMBL/GenBank/DDBJ databases">
        <title>Whole genome shotgun sequence of Virgisporangium aurantiacum NBRC 16421.</title>
        <authorList>
            <person name="Komaki H."/>
            <person name="Tamura T."/>
        </authorList>
    </citation>
    <scope>NUCLEOTIDE SEQUENCE</scope>
    <source>
        <strain evidence="1">NBRC 16421</strain>
    </source>
</reference>
<gene>
    <name evidence="1" type="ORF">Vau01_108900</name>
</gene>
<name>A0A8J3ZG96_9ACTN</name>
<dbReference type="EMBL" id="BOPG01000092">
    <property type="protein sequence ID" value="GIJ63374.1"/>
    <property type="molecule type" value="Genomic_DNA"/>
</dbReference>
<dbReference type="AlphaFoldDB" id="A0A8J3ZG96"/>
<evidence type="ECO:0000313" key="2">
    <source>
        <dbReference type="Proteomes" id="UP000612585"/>
    </source>
</evidence>
<sequence length="74" mass="8028">MILSIKVGDVITFKEPERYLGYGDLTLRITELPPGHLPDGSDWVQVTGVEIAGDGEEIGERTALVRTAALRPPP</sequence>
<accession>A0A8J3ZG96</accession>
<dbReference type="RefSeq" id="WP_204009713.1">
    <property type="nucleotide sequence ID" value="NZ_BOPG01000092.1"/>
</dbReference>
<proteinExistence type="predicted"/>
<comment type="caution">
    <text evidence="1">The sequence shown here is derived from an EMBL/GenBank/DDBJ whole genome shotgun (WGS) entry which is preliminary data.</text>
</comment>
<organism evidence="1 2">
    <name type="scientific">Virgisporangium aurantiacum</name>
    <dbReference type="NCBI Taxonomy" id="175570"/>
    <lineage>
        <taxon>Bacteria</taxon>
        <taxon>Bacillati</taxon>
        <taxon>Actinomycetota</taxon>
        <taxon>Actinomycetes</taxon>
        <taxon>Micromonosporales</taxon>
        <taxon>Micromonosporaceae</taxon>
        <taxon>Virgisporangium</taxon>
    </lineage>
</organism>
<protein>
    <submittedName>
        <fullName evidence="1">Uncharacterized protein</fullName>
    </submittedName>
</protein>
<dbReference type="Proteomes" id="UP000612585">
    <property type="component" value="Unassembled WGS sequence"/>
</dbReference>